<keyword evidence="1" id="KW-0472">Membrane</keyword>
<dbReference type="AlphaFoldDB" id="A0A0A3I7T1"/>
<dbReference type="STRING" id="1384049.CD29_05630"/>
<evidence type="ECO:0000256" key="1">
    <source>
        <dbReference type="SAM" id="Phobius"/>
    </source>
</evidence>
<dbReference type="InterPro" id="IPR009214">
    <property type="entry name" value="DUF1129"/>
</dbReference>
<feature type="transmembrane region" description="Helical" evidence="1">
    <location>
        <begin position="168"/>
        <end position="186"/>
    </location>
</feature>
<dbReference type="eggNOG" id="COG4858">
    <property type="taxonomic scope" value="Bacteria"/>
</dbReference>
<dbReference type="SUPFAM" id="SSF158560">
    <property type="entry name" value="BH3980-like"/>
    <property type="match status" value="1"/>
</dbReference>
<dbReference type="RefSeq" id="WP_036183845.1">
    <property type="nucleotide sequence ID" value="NZ_AVDA01000005.1"/>
</dbReference>
<feature type="transmembrane region" description="Helical" evidence="1">
    <location>
        <begin position="126"/>
        <end position="148"/>
    </location>
</feature>
<dbReference type="Pfam" id="PF06570">
    <property type="entry name" value="DUF1129"/>
    <property type="match status" value="1"/>
</dbReference>
<organism evidence="2 3">
    <name type="scientific">Ureibacillus manganicus DSM 26584</name>
    <dbReference type="NCBI Taxonomy" id="1384049"/>
    <lineage>
        <taxon>Bacteria</taxon>
        <taxon>Bacillati</taxon>
        <taxon>Bacillota</taxon>
        <taxon>Bacilli</taxon>
        <taxon>Bacillales</taxon>
        <taxon>Caryophanaceae</taxon>
        <taxon>Ureibacillus</taxon>
    </lineage>
</organism>
<reference evidence="2 3" key="1">
    <citation type="submission" date="2014-02" db="EMBL/GenBank/DDBJ databases">
        <title>Draft genome sequence of Lysinibacillus manganicus DSM 26584T.</title>
        <authorList>
            <person name="Zhang F."/>
            <person name="Wang G."/>
            <person name="Zhang L."/>
        </authorList>
    </citation>
    <scope>NUCLEOTIDE SEQUENCE [LARGE SCALE GENOMIC DNA]</scope>
    <source>
        <strain evidence="2 3">DSM 26584</strain>
    </source>
</reference>
<keyword evidence="3" id="KW-1185">Reference proteome</keyword>
<proteinExistence type="predicted"/>
<feature type="transmembrane region" description="Helical" evidence="1">
    <location>
        <begin position="198"/>
        <end position="215"/>
    </location>
</feature>
<dbReference type="PANTHER" id="PTHR41307">
    <property type="entry name" value="MEMBRANE PROTEIN-RELATED"/>
    <property type="match status" value="1"/>
</dbReference>
<keyword evidence="1" id="KW-0812">Transmembrane</keyword>
<dbReference type="Gene3D" id="1.10.1900.10">
    <property type="entry name" value="c-terminal domain of poly(a) binding protein"/>
    <property type="match status" value="1"/>
</dbReference>
<evidence type="ECO:0008006" key="4">
    <source>
        <dbReference type="Google" id="ProtNLM"/>
    </source>
</evidence>
<dbReference type="PANTHER" id="PTHR41307:SF1">
    <property type="entry name" value="MEMBRANE PROTEIN"/>
    <property type="match status" value="1"/>
</dbReference>
<accession>A0A0A3I7T1</accession>
<feature type="transmembrane region" description="Helical" evidence="1">
    <location>
        <begin position="95"/>
        <end position="114"/>
    </location>
</feature>
<protein>
    <recommendedName>
        <fullName evidence="4">DUF1129 domain-containing protein</fullName>
    </recommendedName>
</protein>
<gene>
    <name evidence="2" type="ORF">CD29_05630</name>
</gene>
<dbReference type="EMBL" id="JPVN01000005">
    <property type="protein sequence ID" value="KGR79580.1"/>
    <property type="molecule type" value="Genomic_DNA"/>
</dbReference>
<name>A0A0A3I7T1_9BACL</name>
<evidence type="ECO:0000313" key="2">
    <source>
        <dbReference type="EMBL" id="KGR79580.1"/>
    </source>
</evidence>
<keyword evidence="1" id="KW-1133">Transmembrane helix</keyword>
<dbReference type="Proteomes" id="UP000030416">
    <property type="component" value="Unassembled WGS sequence"/>
</dbReference>
<comment type="caution">
    <text evidence="2">The sequence shown here is derived from an EMBL/GenBank/DDBJ whole genome shotgun (WGS) entry which is preliminary data.</text>
</comment>
<evidence type="ECO:0000313" key="3">
    <source>
        <dbReference type="Proteomes" id="UP000030416"/>
    </source>
</evidence>
<sequence>MLTVKQIIKQNNEKRKLLTTENEKYYADLLLYTRMKFFKNERVTEEVLLSLLDQLLEAQQEGKSAEELFGRSSKQLADQVIQSLPKESGKSIAEFGLEIIFTLFGWFLILWGIWPAVKKEDPTIQLGSLAVSAVLLIASLLLLVYVVIKIVRNSTISDKKKKELSTRFFGTLVVVLFAAGFLINFFMEPFGPEMTISYYTPFGLGCFLLLASYILKKYREVK</sequence>